<accession>A0A2U2PJJ1</accession>
<dbReference type="Gene3D" id="3.40.50.12370">
    <property type="match status" value="1"/>
</dbReference>
<proteinExistence type="inferred from homology"/>
<comment type="caution">
    <text evidence="3">The sequence shown here is derived from an EMBL/GenBank/DDBJ whole genome shotgun (WGS) entry which is preliminary data.</text>
</comment>
<dbReference type="PANTHER" id="PTHR46268">
    <property type="entry name" value="STRESS RESPONSE PROTEIN NHAX"/>
    <property type="match status" value="1"/>
</dbReference>
<evidence type="ECO:0000256" key="1">
    <source>
        <dbReference type="ARBA" id="ARBA00008791"/>
    </source>
</evidence>
<dbReference type="Proteomes" id="UP000245647">
    <property type="component" value="Unassembled WGS sequence"/>
</dbReference>
<protein>
    <submittedName>
        <fullName evidence="3">Universal stress protein</fullName>
    </submittedName>
</protein>
<keyword evidence="4" id="KW-1185">Reference proteome</keyword>
<dbReference type="SUPFAM" id="SSF52402">
    <property type="entry name" value="Adenine nucleotide alpha hydrolases-like"/>
    <property type="match status" value="2"/>
</dbReference>
<name>A0A2U2PJJ1_9SPHI</name>
<evidence type="ECO:0000313" key="3">
    <source>
        <dbReference type="EMBL" id="PWG81550.1"/>
    </source>
</evidence>
<reference evidence="3 4" key="1">
    <citation type="submission" date="2018-04" db="EMBL/GenBank/DDBJ databases">
        <title>Pedobacter chongqingensis sp. nov., isolated from a rottenly hemp rope.</title>
        <authorList>
            <person name="Cai Y."/>
        </authorList>
    </citation>
    <scope>NUCLEOTIDE SEQUENCE [LARGE SCALE GENOMIC DNA]</scope>
    <source>
        <strain evidence="3 4">FJ4-8</strain>
    </source>
</reference>
<feature type="domain" description="UspA" evidence="2">
    <location>
        <begin position="2"/>
        <end position="138"/>
    </location>
</feature>
<organism evidence="3 4">
    <name type="scientific">Pararcticibacter amylolyticus</name>
    <dbReference type="NCBI Taxonomy" id="2173175"/>
    <lineage>
        <taxon>Bacteria</taxon>
        <taxon>Pseudomonadati</taxon>
        <taxon>Bacteroidota</taxon>
        <taxon>Sphingobacteriia</taxon>
        <taxon>Sphingobacteriales</taxon>
        <taxon>Sphingobacteriaceae</taxon>
        <taxon>Pararcticibacter</taxon>
    </lineage>
</organism>
<dbReference type="InterPro" id="IPR006016">
    <property type="entry name" value="UspA"/>
</dbReference>
<comment type="similarity">
    <text evidence="1">Belongs to the universal stress protein A family.</text>
</comment>
<dbReference type="AlphaFoldDB" id="A0A2U2PJJ1"/>
<dbReference type="OrthoDB" id="9788959at2"/>
<gene>
    <name evidence="3" type="ORF">DDR33_06890</name>
</gene>
<dbReference type="Pfam" id="PF00582">
    <property type="entry name" value="Usp"/>
    <property type="match status" value="1"/>
</dbReference>
<sequence length="265" mass="29133">MTTIIAATDYSFDGNNAVKYAAGLAAQLKAGLVLFNAYIIPVHASNTLLPAHTVEMMQEENRQHLAKFARGIADQYKISVFTEVAFGNFKDELDSVYKKYDAAMVVMGMSGRSLGQKLFGNTTTSLIASASYPVLSVPKGAAFKKIEKVLFACDCSREYQAHTQEALKQVVQQLHASVEIFNVEADTPSANQLLKLADEGLLEFKTVHGLHIVRRIRTEIKESGADLLVMVPQKYSFWESVVHVSKTGIMASQSTVPLLSVPDWN</sequence>
<dbReference type="PRINTS" id="PR01438">
    <property type="entry name" value="UNVRSLSTRESS"/>
</dbReference>
<dbReference type="RefSeq" id="WP_109415034.1">
    <property type="nucleotide sequence ID" value="NZ_QEAS01000004.1"/>
</dbReference>
<dbReference type="EMBL" id="QEAS01000004">
    <property type="protein sequence ID" value="PWG81550.1"/>
    <property type="molecule type" value="Genomic_DNA"/>
</dbReference>
<dbReference type="CDD" id="cd00293">
    <property type="entry name" value="USP-like"/>
    <property type="match status" value="1"/>
</dbReference>
<dbReference type="PANTHER" id="PTHR46268:SF22">
    <property type="entry name" value="SENSOR PROTEIN KDPD-RELATED"/>
    <property type="match status" value="1"/>
</dbReference>
<evidence type="ECO:0000259" key="2">
    <source>
        <dbReference type="Pfam" id="PF00582"/>
    </source>
</evidence>
<dbReference type="InterPro" id="IPR006015">
    <property type="entry name" value="Universal_stress_UspA"/>
</dbReference>
<evidence type="ECO:0000313" key="4">
    <source>
        <dbReference type="Proteomes" id="UP000245647"/>
    </source>
</evidence>